<feature type="domain" description="Major facilitator superfamily (MFS) profile" evidence="8">
    <location>
        <begin position="50"/>
        <end position="488"/>
    </location>
</feature>
<evidence type="ECO:0000256" key="2">
    <source>
        <dbReference type="ARBA" id="ARBA00022448"/>
    </source>
</evidence>
<dbReference type="PANTHER" id="PTHR43791">
    <property type="entry name" value="PERMEASE-RELATED"/>
    <property type="match status" value="1"/>
</dbReference>
<dbReference type="Proteomes" id="UP001234581">
    <property type="component" value="Unassembled WGS sequence"/>
</dbReference>
<proteinExistence type="inferred from homology"/>
<sequence>MDHHAPSSMNGDKDLTTTAYSTTDEKATTTLNDTIDAVRKQVNRKLDTRFVVWAFLGLFGMHLDRTNLPNAYVSGMREDLSLASAAYNWANTANNIGATVFMIGGSLILPRIYPRWVFPSLTILWGVIQCCMAFVTNHQGLIALRFFLGAAQSIFQPGMIYLLGAWYTQAEISKRVNAFRSAMSIASAVGGLIAGGIVQTIADRGGLRAWQWIFLVEGLISVVIGLAGYFVVPNYPHQDTSWITDNERLITLNTQSSRDVAISSTRYNWKTQVSLWFFLLLYSFLNIPLPIHRFKNVIGSPYALILTVMTITFTIVAKFPVMFVIILKDMGYDEAFANYMSTPLNVFAGLVCIAIGWSADRFNDCAIHLGVLSAWMTIWSVALAAVNRGDNPAVLVFLAAYALELTTVAISLCFVWALIIYKADPNARALAVSLVGGIGFLVPAFMQVKLWVVTDSPVFWLGKITSVGFGCVAMIAVLLVWFLLRIQFRIPQATADGSLNTEKEIKRDDVATA</sequence>
<evidence type="ECO:0000259" key="8">
    <source>
        <dbReference type="PROSITE" id="PS50850"/>
    </source>
</evidence>
<dbReference type="PROSITE" id="PS50850">
    <property type="entry name" value="MFS"/>
    <property type="match status" value="1"/>
</dbReference>
<dbReference type="GO" id="GO:0016020">
    <property type="term" value="C:membrane"/>
    <property type="evidence" value="ECO:0007669"/>
    <property type="project" value="UniProtKB-SubCell"/>
</dbReference>
<dbReference type="RefSeq" id="XP_058341659.1">
    <property type="nucleotide sequence ID" value="XM_058487608.1"/>
</dbReference>
<feature type="transmembrane region" description="Helical" evidence="7">
    <location>
        <begin position="398"/>
        <end position="420"/>
    </location>
</feature>
<evidence type="ECO:0000256" key="7">
    <source>
        <dbReference type="SAM" id="Phobius"/>
    </source>
</evidence>
<evidence type="ECO:0000313" key="10">
    <source>
        <dbReference type="Proteomes" id="UP001234581"/>
    </source>
</evidence>
<keyword evidence="2" id="KW-0813">Transport</keyword>
<dbReference type="PANTHER" id="PTHR43791:SF36">
    <property type="entry name" value="TRANSPORTER, PUTATIVE (AFU_ORTHOLOGUE AFUA_6G08340)-RELATED"/>
    <property type="match status" value="1"/>
</dbReference>
<keyword evidence="5 7" id="KW-0472">Membrane</keyword>
<feature type="transmembrane region" description="Helical" evidence="7">
    <location>
        <begin position="366"/>
        <end position="386"/>
    </location>
</feature>
<evidence type="ECO:0000313" key="9">
    <source>
        <dbReference type="EMBL" id="KAJ8656746.1"/>
    </source>
</evidence>
<dbReference type="SUPFAM" id="SSF103473">
    <property type="entry name" value="MFS general substrate transporter"/>
    <property type="match status" value="1"/>
</dbReference>
<keyword evidence="10" id="KW-1185">Reference proteome</keyword>
<gene>
    <name evidence="9" type="ORF">O0I10_007593</name>
</gene>
<dbReference type="GO" id="GO:0022857">
    <property type="term" value="F:transmembrane transporter activity"/>
    <property type="evidence" value="ECO:0007669"/>
    <property type="project" value="InterPro"/>
</dbReference>
<feature type="transmembrane region" description="Helical" evidence="7">
    <location>
        <begin position="427"/>
        <end position="446"/>
    </location>
</feature>
<organism evidence="9 10">
    <name type="scientific">Lichtheimia ornata</name>
    <dbReference type="NCBI Taxonomy" id="688661"/>
    <lineage>
        <taxon>Eukaryota</taxon>
        <taxon>Fungi</taxon>
        <taxon>Fungi incertae sedis</taxon>
        <taxon>Mucoromycota</taxon>
        <taxon>Mucoromycotina</taxon>
        <taxon>Mucoromycetes</taxon>
        <taxon>Mucorales</taxon>
        <taxon>Lichtheimiaceae</taxon>
        <taxon>Lichtheimia</taxon>
    </lineage>
</organism>
<comment type="caution">
    <text evidence="9">The sequence shown here is derived from an EMBL/GenBank/DDBJ whole genome shotgun (WGS) entry which is preliminary data.</text>
</comment>
<feature type="transmembrane region" description="Helical" evidence="7">
    <location>
        <begin position="142"/>
        <end position="167"/>
    </location>
</feature>
<dbReference type="InterPro" id="IPR036259">
    <property type="entry name" value="MFS_trans_sf"/>
</dbReference>
<dbReference type="InterPro" id="IPR020846">
    <property type="entry name" value="MFS_dom"/>
</dbReference>
<reference evidence="9 10" key="1">
    <citation type="submission" date="2023-03" db="EMBL/GenBank/DDBJ databases">
        <title>Genome sequence of Lichtheimia ornata CBS 291.66.</title>
        <authorList>
            <person name="Mohabir J.T."/>
            <person name="Shea T.P."/>
            <person name="Kurbessoian T."/>
            <person name="Berby B."/>
            <person name="Fontaine J."/>
            <person name="Livny J."/>
            <person name="Gnirke A."/>
            <person name="Stajich J.E."/>
            <person name="Cuomo C.A."/>
        </authorList>
    </citation>
    <scope>NUCLEOTIDE SEQUENCE [LARGE SCALE GENOMIC DNA]</scope>
    <source>
        <strain evidence="9">CBS 291.66</strain>
    </source>
</reference>
<comment type="similarity">
    <text evidence="6">Belongs to the major facilitator superfamily. Allantoate permease family.</text>
</comment>
<keyword evidence="3 7" id="KW-0812">Transmembrane</keyword>
<feature type="transmembrane region" description="Helical" evidence="7">
    <location>
        <begin position="303"/>
        <end position="327"/>
    </location>
</feature>
<evidence type="ECO:0000256" key="6">
    <source>
        <dbReference type="ARBA" id="ARBA00037968"/>
    </source>
</evidence>
<dbReference type="InterPro" id="IPR011701">
    <property type="entry name" value="MFS"/>
</dbReference>
<dbReference type="Pfam" id="PF07690">
    <property type="entry name" value="MFS_1"/>
    <property type="match status" value="1"/>
</dbReference>
<feature type="transmembrane region" description="Helical" evidence="7">
    <location>
        <begin position="179"/>
        <end position="198"/>
    </location>
</feature>
<accession>A0AAD7V1E2</accession>
<dbReference type="GeneID" id="83215001"/>
<feature type="transmembrane region" description="Helical" evidence="7">
    <location>
        <begin position="458"/>
        <end position="484"/>
    </location>
</feature>
<evidence type="ECO:0000256" key="5">
    <source>
        <dbReference type="ARBA" id="ARBA00023136"/>
    </source>
</evidence>
<comment type="subcellular location">
    <subcellularLocation>
        <location evidence="1">Membrane</location>
        <topology evidence="1">Multi-pass membrane protein</topology>
    </subcellularLocation>
</comment>
<feature type="transmembrane region" description="Helical" evidence="7">
    <location>
        <begin position="339"/>
        <end position="359"/>
    </location>
</feature>
<evidence type="ECO:0000256" key="3">
    <source>
        <dbReference type="ARBA" id="ARBA00022692"/>
    </source>
</evidence>
<dbReference type="AlphaFoldDB" id="A0AAD7V1E2"/>
<dbReference type="EMBL" id="JARTCD010000037">
    <property type="protein sequence ID" value="KAJ8656746.1"/>
    <property type="molecule type" value="Genomic_DNA"/>
</dbReference>
<protein>
    <recommendedName>
        <fullName evidence="8">Major facilitator superfamily (MFS) profile domain-containing protein</fullName>
    </recommendedName>
</protein>
<evidence type="ECO:0000256" key="1">
    <source>
        <dbReference type="ARBA" id="ARBA00004141"/>
    </source>
</evidence>
<keyword evidence="4 7" id="KW-1133">Transmembrane helix</keyword>
<evidence type="ECO:0000256" key="4">
    <source>
        <dbReference type="ARBA" id="ARBA00022989"/>
    </source>
</evidence>
<feature type="transmembrane region" description="Helical" evidence="7">
    <location>
        <begin position="116"/>
        <end position="135"/>
    </location>
</feature>
<dbReference type="FunFam" id="1.20.1250.20:FF:000065">
    <property type="entry name" value="Putative MFS pantothenate transporter"/>
    <property type="match status" value="1"/>
</dbReference>
<dbReference type="Gene3D" id="1.20.1250.20">
    <property type="entry name" value="MFS general substrate transporter like domains"/>
    <property type="match status" value="1"/>
</dbReference>
<feature type="transmembrane region" description="Helical" evidence="7">
    <location>
        <begin position="210"/>
        <end position="232"/>
    </location>
</feature>
<feature type="transmembrane region" description="Helical" evidence="7">
    <location>
        <begin position="273"/>
        <end position="291"/>
    </location>
</feature>
<name>A0AAD7V1E2_9FUNG</name>